<reference evidence="2" key="3">
    <citation type="submission" date="2010-09" db="EMBL/GenBank/DDBJ databases">
        <title>Annotation of Gaeumannomyces graminis var. tritici R3-111a-1.</title>
        <authorList>
            <consortium name="The Broad Institute Genome Sequencing Platform"/>
            <person name="Ma L.-J."/>
            <person name="Dead R."/>
            <person name="Young S.K."/>
            <person name="Zeng Q."/>
            <person name="Gargeya S."/>
            <person name="Fitzgerald M."/>
            <person name="Haas B."/>
            <person name="Abouelleil A."/>
            <person name="Alvarado L."/>
            <person name="Arachchi H.M."/>
            <person name="Berlin A."/>
            <person name="Brown A."/>
            <person name="Chapman S.B."/>
            <person name="Chen Z."/>
            <person name="Dunbar C."/>
            <person name="Freedman E."/>
            <person name="Gearin G."/>
            <person name="Gellesch M."/>
            <person name="Goldberg J."/>
            <person name="Griggs A."/>
            <person name="Gujja S."/>
            <person name="Heiman D."/>
            <person name="Howarth C."/>
            <person name="Larson L."/>
            <person name="Lui A."/>
            <person name="MacDonald P.J.P."/>
            <person name="Mehta T."/>
            <person name="Montmayeur A."/>
            <person name="Murphy C."/>
            <person name="Neiman D."/>
            <person name="Pearson M."/>
            <person name="Priest M."/>
            <person name="Roberts A."/>
            <person name="Saif S."/>
            <person name="Shea T."/>
            <person name="Shenoy N."/>
            <person name="Sisk P."/>
            <person name="Stolte C."/>
            <person name="Sykes S."/>
            <person name="Yandava C."/>
            <person name="Wortman J."/>
            <person name="Nusbaum C."/>
            <person name="Birren B."/>
        </authorList>
    </citation>
    <scope>NUCLEOTIDE SEQUENCE</scope>
    <source>
        <strain evidence="2">R3-111a-1</strain>
    </source>
</reference>
<reference evidence="2" key="2">
    <citation type="submission" date="2010-07" db="EMBL/GenBank/DDBJ databases">
        <authorList>
            <consortium name="The Broad Institute Genome Sequencing Platform"/>
            <consortium name="Broad Institute Genome Sequencing Center for Infectious Disease"/>
            <person name="Ma L.-J."/>
            <person name="Dead R."/>
            <person name="Young S."/>
            <person name="Zeng Q."/>
            <person name="Koehrsen M."/>
            <person name="Alvarado L."/>
            <person name="Berlin A."/>
            <person name="Chapman S.B."/>
            <person name="Chen Z."/>
            <person name="Freedman E."/>
            <person name="Gellesch M."/>
            <person name="Goldberg J."/>
            <person name="Griggs A."/>
            <person name="Gujja S."/>
            <person name="Heilman E.R."/>
            <person name="Heiman D."/>
            <person name="Hepburn T."/>
            <person name="Howarth C."/>
            <person name="Jen D."/>
            <person name="Larson L."/>
            <person name="Mehta T."/>
            <person name="Neiman D."/>
            <person name="Pearson M."/>
            <person name="Roberts A."/>
            <person name="Saif S."/>
            <person name="Shea T."/>
            <person name="Shenoy N."/>
            <person name="Sisk P."/>
            <person name="Stolte C."/>
            <person name="Sykes S."/>
            <person name="Walk T."/>
            <person name="White J."/>
            <person name="Yandava C."/>
            <person name="Haas B."/>
            <person name="Nusbaum C."/>
            <person name="Birren B."/>
        </authorList>
    </citation>
    <scope>NUCLEOTIDE SEQUENCE</scope>
    <source>
        <strain evidence="2">R3-111a-1</strain>
    </source>
</reference>
<reference evidence="3" key="4">
    <citation type="journal article" date="2015" name="G3 (Bethesda)">
        <title>Genome sequences of three phytopathogenic species of the Magnaporthaceae family of fungi.</title>
        <authorList>
            <person name="Okagaki L.H."/>
            <person name="Nunes C.C."/>
            <person name="Sailsbery J."/>
            <person name="Clay B."/>
            <person name="Brown D."/>
            <person name="John T."/>
            <person name="Oh Y."/>
            <person name="Young N."/>
            <person name="Fitzgerald M."/>
            <person name="Haas B.J."/>
            <person name="Zeng Q."/>
            <person name="Young S."/>
            <person name="Adiconis X."/>
            <person name="Fan L."/>
            <person name="Levin J.Z."/>
            <person name="Mitchell T.K."/>
            <person name="Okubara P.A."/>
            <person name="Farman M.L."/>
            <person name="Kohn L.M."/>
            <person name="Birren B."/>
            <person name="Ma L.-J."/>
            <person name="Dean R.A."/>
        </authorList>
    </citation>
    <scope>NUCLEOTIDE SEQUENCE</scope>
    <source>
        <strain evidence="3">R3-111a-1</strain>
    </source>
</reference>
<dbReference type="Proteomes" id="UP000006039">
    <property type="component" value="Unassembled WGS sequence"/>
</dbReference>
<reference evidence="4" key="1">
    <citation type="submission" date="2010-07" db="EMBL/GenBank/DDBJ databases">
        <title>The genome sequence of Gaeumannomyces graminis var. tritici strain R3-111a-1.</title>
        <authorList>
            <consortium name="The Broad Institute Genome Sequencing Platform"/>
            <person name="Ma L.-J."/>
            <person name="Dead R."/>
            <person name="Young S."/>
            <person name="Zeng Q."/>
            <person name="Koehrsen M."/>
            <person name="Alvarado L."/>
            <person name="Berlin A."/>
            <person name="Chapman S.B."/>
            <person name="Chen Z."/>
            <person name="Freedman E."/>
            <person name="Gellesch M."/>
            <person name="Goldberg J."/>
            <person name="Griggs A."/>
            <person name="Gujja S."/>
            <person name="Heilman E.R."/>
            <person name="Heiman D."/>
            <person name="Hepburn T."/>
            <person name="Howarth C."/>
            <person name="Jen D."/>
            <person name="Larson L."/>
            <person name="Mehta T."/>
            <person name="Neiman D."/>
            <person name="Pearson M."/>
            <person name="Roberts A."/>
            <person name="Saif S."/>
            <person name="Shea T."/>
            <person name="Shenoy N."/>
            <person name="Sisk P."/>
            <person name="Stolte C."/>
            <person name="Sykes S."/>
            <person name="Walk T."/>
            <person name="White J."/>
            <person name="Yandava C."/>
            <person name="Haas B."/>
            <person name="Nusbaum C."/>
            <person name="Birren B."/>
        </authorList>
    </citation>
    <scope>NUCLEOTIDE SEQUENCE [LARGE SCALE GENOMIC DNA]</scope>
    <source>
        <strain evidence="4">R3-111a-1</strain>
    </source>
</reference>
<feature type="compositionally biased region" description="Low complexity" evidence="1">
    <location>
        <begin position="28"/>
        <end position="38"/>
    </location>
</feature>
<dbReference type="EMBL" id="GL385398">
    <property type="protein sequence ID" value="EJT73946.1"/>
    <property type="molecule type" value="Genomic_DNA"/>
</dbReference>
<sequence>MQAAAGTPNSRSKFGRESTISGSHPQYSRPAAARASPPKQISHPQRWEAGRCPRPAGGKAFGADGQPSSNGSRRDVLTGWVLV</sequence>
<dbReference type="AlphaFoldDB" id="J3P2Q4"/>
<dbReference type="HOGENOM" id="CLU_2542707_0_0_1"/>
<evidence type="ECO:0000313" key="2">
    <source>
        <dbReference type="EMBL" id="EJT73946.1"/>
    </source>
</evidence>
<organism evidence="2">
    <name type="scientific">Gaeumannomyces tritici (strain R3-111a-1)</name>
    <name type="common">Wheat and barley take-all root rot fungus</name>
    <name type="synonym">Gaeumannomyces graminis var. tritici</name>
    <dbReference type="NCBI Taxonomy" id="644352"/>
    <lineage>
        <taxon>Eukaryota</taxon>
        <taxon>Fungi</taxon>
        <taxon>Dikarya</taxon>
        <taxon>Ascomycota</taxon>
        <taxon>Pezizomycotina</taxon>
        <taxon>Sordariomycetes</taxon>
        <taxon>Sordariomycetidae</taxon>
        <taxon>Magnaporthales</taxon>
        <taxon>Magnaporthaceae</taxon>
        <taxon>Gaeumannomyces</taxon>
    </lineage>
</organism>
<dbReference type="VEuPathDB" id="FungiDB:GGTG_07799"/>
<evidence type="ECO:0000313" key="4">
    <source>
        <dbReference type="Proteomes" id="UP000006039"/>
    </source>
</evidence>
<name>J3P2Q4_GAET3</name>
<dbReference type="EnsemblFungi" id="EJT73946">
    <property type="protein sequence ID" value="EJT73946"/>
    <property type="gene ID" value="GGTG_07799"/>
</dbReference>
<gene>
    <name evidence="3" type="primary">20348257</name>
    <name evidence="2" type="ORF">GGTG_07799</name>
</gene>
<evidence type="ECO:0000256" key="1">
    <source>
        <dbReference type="SAM" id="MobiDB-lite"/>
    </source>
</evidence>
<evidence type="ECO:0000313" key="3">
    <source>
        <dbReference type="EnsemblFungi" id="EJT73946"/>
    </source>
</evidence>
<keyword evidence="4" id="KW-1185">Reference proteome</keyword>
<dbReference type="RefSeq" id="XP_009223890.1">
    <property type="nucleotide sequence ID" value="XM_009225626.1"/>
</dbReference>
<feature type="region of interest" description="Disordered" evidence="1">
    <location>
        <begin position="1"/>
        <end position="83"/>
    </location>
</feature>
<dbReference type="GeneID" id="20348257"/>
<accession>J3P2Q4</accession>
<reference evidence="3" key="5">
    <citation type="submission" date="2018-04" db="UniProtKB">
        <authorList>
            <consortium name="EnsemblFungi"/>
        </authorList>
    </citation>
    <scope>IDENTIFICATION</scope>
    <source>
        <strain evidence="3">R3-111a-1</strain>
    </source>
</reference>
<protein>
    <submittedName>
        <fullName evidence="2 3">Uncharacterized protein</fullName>
    </submittedName>
</protein>
<feature type="compositionally biased region" description="Polar residues" evidence="1">
    <location>
        <begin position="7"/>
        <end position="26"/>
    </location>
</feature>
<proteinExistence type="predicted"/>